<dbReference type="Proteomes" id="UP001600941">
    <property type="component" value="Unassembled WGS sequence"/>
</dbReference>
<reference evidence="1 2" key="1">
    <citation type="submission" date="2024-04" db="EMBL/GenBank/DDBJ databases">
        <title>Defined microbial consortia suppress multidrug-resistant proinflammatory Enterobacteriaceae via ecological control.</title>
        <authorList>
            <person name="Furuichi M."/>
            <person name="Kawaguchi T."/>
            <person name="Pust M."/>
            <person name="Yasuma K."/>
            <person name="Plichta D."/>
            <person name="Hasegawa N."/>
            <person name="Ohya T."/>
            <person name="Bhattarai S."/>
            <person name="Sasajima S."/>
            <person name="Aoto Y."/>
            <person name="Tuganbaev T."/>
            <person name="Yaginuma M."/>
            <person name="Ueda M."/>
            <person name="Okahashi N."/>
            <person name="Amafuji K."/>
            <person name="Kiridooshi Y."/>
            <person name="Sugita K."/>
            <person name="Strazar M."/>
            <person name="Skelly A."/>
            <person name="Suda W."/>
            <person name="Hattori M."/>
            <person name="Nakamoto N."/>
            <person name="Caballero S."/>
            <person name="Norman J."/>
            <person name="Olle B."/>
            <person name="Tanoue T."/>
            <person name="Arita M."/>
            <person name="Bucci V."/>
            <person name="Atarashi K."/>
            <person name="Xavier R."/>
            <person name="Honda K."/>
        </authorList>
    </citation>
    <scope>NUCLEOTIDE SEQUENCE [LARGE SCALE GENOMIC DNA]</scope>
    <source>
        <strain evidence="2">k34-0107-D12</strain>
    </source>
</reference>
<sequence>MQSKVALLFEFTLTYEQALAYRKLTGHTVRKSYWKDLIVQVYIDLDIECR</sequence>
<gene>
    <name evidence="1" type="ORF">K340107D12_10790</name>
</gene>
<comment type="caution">
    <text evidence="1">The sequence shown here is derived from an EMBL/GenBank/DDBJ whole genome shotgun (WGS) entry which is preliminary data.</text>
</comment>
<evidence type="ECO:0000313" key="1">
    <source>
        <dbReference type="EMBL" id="GAA6498263.1"/>
    </source>
</evidence>
<organism evidence="1 2">
    <name type="scientific">Blautia parvula</name>
    <dbReference type="NCBI Taxonomy" id="2877527"/>
    <lineage>
        <taxon>Bacteria</taxon>
        <taxon>Bacillati</taxon>
        <taxon>Bacillota</taxon>
        <taxon>Clostridia</taxon>
        <taxon>Lachnospirales</taxon>
        <taxon>Lachnospiraceae</taxon>
        <taxon>Blautia</taxon>
    </lineage>
</organism>
<proteinExistence type="predicted"/>
<name>A0ABQ0BNZ4_9FIRM</name>
<evidence type="ECO:0008006" key="3">
    <source>
        <dbReference type="Google" id="ProtNLM"/>
    </source>
</evidence>
<evidence type="ECO:0000313" key="2">
    <source>
        <dbReference type="Proteomes" id="UP001600941"/>
    </source>
</evidence>
<keyword evidence="2" id="KW-1185">Reference proteome</keyword>
<protein>
    <recommendedName>
        <fullName evidence="3">Transposase</fullName>
    </recommendedName>
</protein>
<accession>A0ABQ0BNZ4</accession>
<dbReference type="EMBL" id="BAABZQ010000001">
    <property type="protein sequence ID" value="GAA6498263.1"/>
    <property type="molecule type" value="Genomic_DNA"/>
</dbReference>